<comment type="caution">
    <text evidence="2">The sequence shown here is derived from an EMBL/GenBank/DDBJ whole genome shotgun (WGS) entry which is preliminary data.</text>
</comment>
<name>A0A3A8AGZ7_9HYPH</name>
<evidence type="ECO:0000313" key="3">
    <source>
        <dbReference type="Proteomes" id="UP000246132"/>
    </source>
</evidence>
<dbReference type="PANTHER" id="PTHR30543:SF21">
    <property type="entry name" value="NAD(P)H-DEPENDENT FMN REDUCTASE LOT6"/>
    <property type="match status" value="1"/>
</dbReference>
<dbReference type="SUPFAM" id="SSF52218">
    <property type="entry name" value="Flavoproteins"/>
    <property type="match status" value="1"/>
</dbReference>
<evidence type="ECO:0000259" key="1">
    <source>
        <dbReference type="Pfam" id="PF03358"/>
    </source>
</evidence>
<accession>A0A3A8AGZ7</accession>
<dbReference type="Pfam" id="PF03358">
    <property type="entry name" value="FMN_red"/>
    <property type="match status" value="1"/>
</dbReference>
<dbReference type="GO" id="GO:0005829">
    <property type="term" value="C:cytosol"/>
    <property type="evidence" value="ECO:0007669"/>
    <property type="project" value="TreeGrafter"/>
</dbReference>
<dbReference type="AlphaFoldDB" id="A0A3A8AGZ7"/>
<dbReference type="GO" id="GO:0010181">
    <property type="term" value="F:FMN binding"/>
    <property type="evidence" value="ECO:0007669"/>
    <property type="project" value="TreeGrafter"/>
</dbReference>
<organism evidence="2 3">
    <name type="scientific">Oceaniradius stylonematis</name>
    <dbReference type="NCBI Taxonomy" id="2184161"/>
    <lineage>
        <taxon>Bacteria</taxon>
        <taxon>Pseudomonadati</taxon>
        <taxon>Pseudomonadota</taxon>
        <taxon>Alphaproteobacteria</taxon>
        <taxon>Hyphomicrobiales</taxon>
        <taxon>Ahrensiaceae</taxon>
        <taxon>Oceaniradius</taxon>
    </lineage>
</organism>
<dbReference type="RefSeq" id="WP_109766718.1">
    <property type="nucleotide sequence ID" value="NZ_CP159474.1"/>
</dbReference>
<proteinExistence type="predicted"/>
<feature type="domain" description="NADPH-dependent FMN reductase-like" evidence="1">
    <location>
        <begin position="4"/>
        <end position="153"/>
    </location>
</feature>
<dbReference type="Proteomes" id="UP000246132">
    <property type="component" value="Unassembled WGS sequence"/>
</dbReference>
<dbReference type="EMBL" id="QFWV02000001">
    <property type="protein sequence ID" value="RKF08638.1"/>
    <property type="molecule type" value="Genomic_DNA"/>
</dbReference>
<dbReference type="Gene3D" id="3.40.50.360">
    <property type="match status" value="1"/>
</dbReference>
<reference evidence="2 3" key="1">
    <citation type="journal article" date="2018" name="Int. J. Syst. Bacteriol.">
        <title>Oceaniradius stylonemae gen. nov., sp. nov., isolated from a red alga, Stylonema cornu-cervi.</title>
        <authorList>
            <person name="Jeong S."/>
        </authorList>
    </citation>
    <scope>NUCLEOTIDE SEQUENCE [LARGE SCALE GENOMIC DNA]</scope>
    <source>
        <strain evidence="2 3">StC1</strain>
    </source>
</reference>
<evidence type="ECO:0000313" key="2">
    <source>
        <dbReference type="EMBL" id="RKF08638.1"/>
    </source>
</evidence>
<dbReference type="InterPro" id="IPR050712">
    <property type="entry name" value="NAD(P)H-dep_reductase"/>
</dbReference>
<keyword evidence="3" id="KW-1185">Reference proteome</keyword>
<protein>
    <submittedName>
        <fullName evidence="2">NADPH-dependent oxidoreductase</fullName>
    </submittedName>
</protein>
<dbReference type="GO" id="GO:0016491">
    <property type="term" value="F:oxidoreductase activity"/>
    <property type="evidence" value="ECO:0007669"/>
    <property type="project" value="InterPro"/>
</dbReference>
<dbReference type="InterPro" id="IPR029039">
    <property type="entry name" value="Flavoprotein-like_sf"/>
</dbReference>
<sequence>MPAKVLLLAGSVRSGSFNVSLAQAANKVLAEMGAETTMISLGDYPLPLVDEDLKSEKGVPENAVRLARLFAAHDGLFIASPEYNSSIPPLLKNAIDWVSLAPKDIKAYAGLTVALGAASNGALGGIRGLYHLRSVLMNVGAQIVTEQAGISRAATAFGEDGLPADERQLKMLQNTCRSLLENLTEGRARS</sequence>
<dbReference type="OrthoDB" id="9812295at2"/>
<dbReference type="InterPro" id="IPR005025">
    <property type="entry name" value="FMN_Rdtase-like_dom"/>
</dbReference>
<gene>
    <name evidence="2" type="ORF">DEM25_001245</name>
</gene>
<dbReference type="PANTHER" id="PTHR30543">
    <property type="entry name" value="CHROMATE REDUCTASE"/>
    <property type="match status" value="1"/>
</dbReference>